<sequence length="173" mass="20557">MFNILICFCGNNFLLNPFIMVEVWAMNPTPNSMYMAHQYRLLDCKRGFSANKSRKMVMKMFTISVVFFIFCCKFYTFFYVCMLVHCCAECRMMQRVLQRFGRPSAMFGNSFAAHPQSVRSQFRGCTWVYCGMFCNPFRGVRHAFVECSQRVRFLYVTYSHYKSMVFDVQKYGF</sequence>
<keyword evidence="1" id="KW-1133">Transmembrane helix</keyword>
<evidence type="ECO:0000313" key="2">
    <source>
        <dbReference type="EMBL" id="EGQ14841.1"/>
    </source>
</evidence>
<feature type="transmembrane region" description="Helical" evidence="1">
    <location>
        <begin position="61"/>
        <end position="85"/>
    </location>
</feature>
<organism evidence="2 3">
    <name type="scientific">Prevotella pallens ATCC 700821</name>
    <dbReference type="NCBI Taxonomy" id="997353"/>
    <lineage>
        <taxon>Bacteria</taxon>
        <taxon>Pseudomonadati</taxon>
        <taxon>Bacteroidota</taxon>
        <taxon>Bacteroidia</taxon>
        <taxon>Bacteroidales</taxon>
        <taxon>Prevotellaceae</taxon>
        <taxon>Prevotella</taxon>
    </lineage>
</organism>
<keyword evidence="1" id="KW-0472">Membrane</keyword>
<dbReference type="HOGENOM" id="CLU_1546245_0_0_10"/>
<accession>F9DK93</accession>
<proteinExistence type="predicted"/>
<protein>
    <submittedName>
        <fullName evidence="2">Uncharacterized protein</fullName>
    </submittedName>
</protein>
<evidence type="ECO:0000256" key="1">
    <source>
        <dbReference type="SAM" id="Phobius"/>
    </source>
</evidence>
<comment type="caution">
    <text evidence="2">The sequence shown here is derived from an EMBL/GenBank/DDBJ whole genome shotgun (WGS) entry which is preliminary data.</text>
</comment>
<dbReference type="AlphaFoldDB" id="F9DK93"/>
<evidence type="ECO:0000313" key="3">
    <source>
        <dbReference type="Proteomes" id="UP000004123"/>
    </source>
</evidence>
<gene>
    <name evidence="2" type="ORF">HMPREF9144_2085</name>
</gene>
<name>F9DK93_9BACT</name>
<dbReference type="Proteomes" id="UP000004123">
    <property type="component" value="Unassembled WGS sequence"/>
</dbReference>
<keyword evidence="1" id="KW-0812">Transmembrane</keyword>
<reference evidence="2 3" key="1">
    <citation type="submission" date="2011-04" db="EMBL/GenBank/DDBJ databases">
        <authorList>
            <person name="Muzny D."/>
            <person name="Qin X."/>
            <person name="Deng J."/>
            <person name="Jiang H."/>
            <person name="Liu Y."/>
            <person name="Qu J."/>
            <person name="Song X.-Z."/>
            <person name="Zhang L."/>
            <person name="Thornton R."/>
            <person name="Coyle M."/>
            <person name="Francisco L."/>
            <person name="Jackson L."/>
            <person name="Javaid M."/>
            <person name="Korchina V."/>
            <person name="Kovar C."/>
            <person name="Mata R."/>
            <person name="Mathew T."/>
            <person name="Ngo R."/>
            <person name="Nguyen L."/>
            <person name="Nguyen N."/>
            <person name="Okwuonu G."/>
            <person name="Ongeri F."/>
            <person name="Pham C."/>
            <person name="Simmons D."/>
            <person name="Wilczek-Boney K."/>
            <person name="Hale W."/>
            <person name="Jakkamsetti A."/>
            <person name="Pham P."/>
            <person name="Ruth R."/>
            <person name="San Lucas F."/>
            <person name="Warren J."/>
            <person name="Zhang J."/>
            <person name="Zhao Z."/>
            <person name="Zhou C."/>
            <person name="Zhu D."/>
            <person name="Lee S."/>
            <person name="Bess C."/>
            <person name="Blankenburg K."/>
            <person name="Forbes L."/>
            <person name="Fu Q."/>
            <person name="Gubbala S."/>
            <person name="Hirani K."/>
            <person name="Jayaseelan J.C."/>
            <person name="Lara F."/>
            <person name="Munidasa M."/>
            <person name="Palculict T."/>
            <person name="Patil S."/>
            <person name="Pu L.-L."/>
            <person name="Saada N."/>
            <person name="Tang L."/>
            <person name="Weissenberger G."/>
            <person name="Zhu Y."/>
            <person name="Hemphill L."/>
            <person name="Shang Y."/>
            <person name="Youmans B."/>
            <person name="Ayvaz T."/>
            <person name="Ross M."/>
            <person name="Santibanez J."/>
            <person name="Aqrawi P."/>
            <person name="Gross S."/>
            <person name="Joshi V."/>
            <person name="Fowler G."/>
            <person name="Nazareth L."/>
            <person name="Reid J."/>
            <person name="Worley K."/>
            <person name="Petrosino J."/>
            <person name="Highlander S."/>
            <person name="Gibbs R."/>
        </authorList>
    </citation>
    <scope>NUCLEOTIDE SEQUENCE [LARGE SCALE GENOMIC DNA]</scope>
    <source>
        <strain evidence="2 3">ATCC 700821</strain>
    </source>
</reference>
<dbReference type="EMBL" id="AFPY01000104">
    <property type="protein sequence ID" value="EGQ14841.1"/>
    <property type="molecule type" value="Genomic_DNA"/>
</dbReference>